<protein>
    <submittedName>
        <fullName evidence="2">Uncharacterized protein</fullName>
    </submittedName>
</protein>
<feature type="transmembrane region" description="Helical" evidence="1">
    <location>
        <begin position="224"/>
        <end position="241"/>
    </location>
</feature>
<accession>A0A9W6QR42</accession>
<evidence type="ECO:0000313" key="3">
    <source>
        <dbReference type="Proteomes" id="UP001165042"/>
    </source>
</evidence>
<feature type="transmembrane region" description="Helical" evidence="1">
    <location>
        <begin position="168"/>
        <end position="188"/>
    </location>
</feature>
<name>A0A9W6QR42_9PSEU</name>
<evidence type="ECO:0000256" key="1">
    <source>
        <dbReference type="SAM" id="Phobius"/>
    </source>
</evidence>
<evidence type="ECO:0000313" key="2">
    <source>
        <dbReference type="EMBL" id="GLW95371.1"/>
    </source>
</evidence>
<comment type="caution">
    <text evidence="2">The sequence shown here is derived from an EMBL/GenBank/DDBJ whole genome shotgun (WGS) entry which is preliminary data.</text>
</comment>
<dbReference type="AlphaFoldDB" id="A0A9W6QR42"/>
<proteinExistence type="predicted"/>
<sequence>MSSKVSQRSLMSAIAPVRPPRLTARAALPGALLLVLFGLAVLLSLAAPGRGDDGQIYAVSINNGQDDWVYIPRASLECARDGQVSTCSVEVANRRLEVSMHYSASESRGISCRSATYDGKSVRCSATYAYTATGVGAVALLTEGLDLTAAERDLVAEGRPWWSQPDNVVAVIPYVILALALAAAAVAGFGSRAPVDNARVLLIGTGVGWLVLLVASPLLLGGDILMLLPGVFVIGPLLVLWQHRLAAPGRARAIWRAAEALVVTGFVSAAALWLFQLGAAYID</sequence>
<keyword evidence="1" id="KW-0472">Membrane</keyword>
<gene>
    <name evidence="2" type="ORF">Aglo03_61870</name>
</gene>
<feature type="transmembrane region" description="Helical" evidence="1">
    <location>
        <begin position="253"/>
        <end position="275"/>
    </location>
</feature>
<feature type="transmembrane region" description="Helical" evidence="1">
    <location>
        <begin position="200"/>
        <end position="218"/>
    </location>
</feature>
<keyword evidence="3" id="KW-1185">Reference proteome</keyword>
<keyword evidence="1" id="KW-1133">Transmembrane helix</keyword>
<organism evidence="2 3">
    <name type="scientific">Actinokineospora globicatena</name>
    <dbReference type="NCBI Taxonomy" id="103729"/>
    <lineage>
        <taxon>Bacteria</taxon>
        <taxon>Bacillati</taxon>
        <taxon>Actinomycetota</taxon>
        <taxon>Actinomycetes</taxon>
        <taxon>Pseudonocardiales</taxon>
        <taxon>Pseudonocardiaceae</taxon>
        <taxon>Actinokineospora</taxon>
    </lineage>
</organism>
<dbReference type="Proteomes" id="UP001165042">
    <property type="component" value="Unassembled WGS sequence"/>
</dbReference>
<keyword evidence="1" id="KW-0812">Transmembrane</keyword>
<reference evidence="2" key="1">
    <citation type="submission" date="2023-02" db="EMBL/GenBank/DDBJ databases">
        <title>Actinokineospora globicatena NBRC 15670.</title>
        <authorList>
            <person name="Ichikawa N."/>
            <person name="Sato H."/>
            <person name="Tonouchi N."/>
        </authorList>
    </citation>
    <scope>NUCLEOTIDE SEQUENCE</scope>
    <source>
        <strain evidence="2">NBRC 15670</strain>
    </source>
</reference>
<dbReference type="EMBL" id="BSSD01000013">
    <property type="protein sequence ID" value="GLW95371.1"/>
    <property type="molecule type" value="Genomic_DNA"/>
</dbReference>